<evidence type="ECO:0000313" key="3">
    <source>
        <dbReference type="EMBL" id="RKN56020.1"/>
    </source>
</evidence>
<feature type="domain" description="AB hydrolase-1" evidence="2">
    <location>
        <begin position="175"/>
        <end position="428"/>
    </location>
</feature>
<keyword evidence="3" id="KW-0378">Hydrolase</keyword>
<name>A0A3B0A6W5_9ACTN</name>
<dbReference type="EMBL" id="RBAN01000002">
    <property type="protein sequence ID" value="RKN56020.1"/>
    <property type="molecule type" value="Genomic_DNA"/>
</dbReference>
<evidence type="ECO:0000259" key="2">
    <source>
        <dbReference type="Pfam" id="PF12697"/>
    </source>
</evidence>
<evidence type="ECO:0000256" key="1">
    <source>
        <dbReference type="SAM" id="MobiDB-lite"/>
    </source>
</evidence>
<dbReference type="Gene3D" id="3.40.50.1820">
    <property type="entry name" value="alpha/beta hydrolase"/>
    <property type="match status" value="1"/>
</dbReference>
<evidence type="ECO:0000313" key="4">
    <source>
        <dbReference type="Proteomes" id="UP000279968"/>
    </source>
</evidence>
<dbReference type="Pfam" id="PF12697">
    <property type="entry name" value="Abhydrolase_6"/>
    <property type="match status" value="1"/>
</dbReference>
<dbReference type="Proteomes" id="UP000279968">
    <property type="component" value="Unassembled WGS sequence"/>
</dbReference>
<dbReference type="AlphaFoldDB" id="A0A3B0A6W5"/>
<gene>
    <name evidence="3" type="ORF">D7193_15825</name>
</gene>
<protein>
    <submittedName>
        <fullName evidence="3">Alpha/beta fold hydrolase</fullName>
    </submittedName>
</protein>
<comment type="caution">
    <text evidence="3">The sequence shown here is derived from an EMBL/GenBank/DDBJ whole genome shotgun (WGS) entry which is preliminary data.</text>
</comment>
<dbReference type="InterPro" id="IPR029058">
    <property type="entry name" value="AB_hydrolase_fold"/>
</dbReference>
<feature type="region of interest" description="Disordered" evidence="1">
    <location>
        <begin position="467"/>
        <end position="488"/>
    </location>
</feature>
<dbReference type="SUPFAM" id="SSF53474">
    <property type="entry name" value="alpha/beta-Hydrolases"/>
    <property type="match status" value="1"/>
</dbReference>
<organism evidence="3 4">
    <name type="scientific">Micromonospora costi</name>
    <dbReference type="NCBI Taxonomy" id="1530042"/>
    <lineage>
        <taxon>Bacteria</taxon>
        <taxon>Bacillati</taxon>
        <taxon>Actinomycetota</taxon>
        <taxon>Actinomycetes</taxon>
        <taxon>Micromonosporales</taxon>
        <taxon>Micromonosporaceae</taxon>
        <taxon>Micromonospora</taxon>
    </lineage>
</organism>
<reference evidence="3 4" key="1">
    <citation type="journal article" date="2015" name="Int. J. Syst. Evol. Microbiol.">
        <title>Micromonospora costi sp. nov., isolated from a leaf of Costus speciosus.</title>
        <authorList>
            <person name="Thawai C."/>
        </authorList>
    </citation>
    <scope>NUCLEOTIDE SEQUENCE [LARGE SCALE GENOMIC DNA]</scope>
    <source>
        <strain evidence="3 4">CS1-12</strain>
    </source>
</reference>
<accession>A0A3B0A6W5</accession>
<dbReference type="GO" id="GO:0016787">
    <property type="term" value="F:hydrolase activity"/>
    <property type="evidence" value="ECO:0007669"/>
    <property type="project" value="UniProtKB-KW"/>
</dbReference>
<proteinExistence type="predicted"/>
<sequence>MVGMALLNANRRVCFGPQARRGCGGPALPMRAYERRQWEISRVRETSPGSKEAGMATSTDSSVYVLNSKNRSNYGGTAEIAIRRIRPSTLPPGKPPTAQIVMVAGRTIPARVSFDLLSNANDGHYSWAREIADRCQAEVWIMEVQCMGASNRVYAMSDFTNILKGEQIKAFGRVLYGPNWPYHLNDSDSEWQELDAVVDHVRSEAIKENPNWYSEGAGRVILIGYSAGAYVVGPYAMQNPGKVWALLLLAPIFPPNGPADLPRPFAAPDPSRTDRFYGAPMGVHTKKTIWPEPPVPQPQGCLPERNDYVIDDLWAAMMANERTPNLVPGQGEIALYPTRFWWGWNQKLVETNPQLGKEPLGGAPTSDIGIPVLIIAGTEDVLIRAKADSTDGRGPFSVDHLYRAIAGRGKAMMYDIECAGHNIVWQDPSRHKLHDLSIEWIRGFANYVGPVNSPAYTPVRLPHGGSGRYLVPRNGGPPQPWEGPATTSSSLRLYRDLRLSSP</sequence>
<keyword evidence="4" id="KW-1185">Reference proteome</keyword>
<dbReference type="InterPro" id="IPR000073">
    <property type="entry name" value="AB_hydrolase_1"/>
</dbReference>